<comment type="caution">
    <text evidence="6">The sequence shown here is derived from an EMBL/GenBank/DDBJ whole genome shotgun (WGS) entry which is preliminary data.</text>
</comment>
<dbReference type="PANTHER" id="PTHR23236:SF119">
    <property type="entry name" value="NUCLEAR RNA-BINDING PROTEIN SART-3"/>
    <property type="match status" value="1"/>
</dbReference>
<dbReference type="SUPFAM" id="SSF54928">
    <property type="entry name" value="RNA-binding domain, RBD"/>
    <property type="match status" value="2"/>
</dbReference>
<dbReference type="InterPro" id="IPR012677">
    <property type="entry name" value="Nucleotide-bd_a/b_plait_sf"/>
</dbReference>
<feature type="compositionally biased region" description="Basic and acidic residues" evidence="4">
    <location>
        <begin position="121"/>
        <end position="160"/>
    </location>
</feature>
<dbReference type="Pfam" id="PF00076">
    <property type="entry name" value="RRM_1"/>
    <property type="match status" value="1"/>
</dbReference>
<feature type="compositionally biased region" description="Basic and acidic residues" evidence="4">
    <location>
        <begin position="169"/>
        <end position="185"/>
    </location>
</feature>
<evidence type="ECO:0000313" key="6">
    <source>
        <dbReference type="EMBL" id="ROT73465.1"/>
    </source>
</evidence>
<dbReference type="STRING" id="6689.A0A3R7MDI5"/>
<evidence type="ECO:0000256" key="4">
    <source>
        <dbReference type="SAM" id="MobiDB-lite"/>
    </source>
</evidence>
<feature type="compositionally biased region" description="Basic and acidic residues" evidence="4">
    <location>
        <begin position="1"/>
        <end position="12"/>
    </location>
</feature>
<keyword evidence="7" id="KW-1185">Reference proteome</keyword>
<dbReference type="EMBL" id="QCYY01002026">
    <property type="protein sequence ID" value="ROT73465.1"/>
    <property type="molecule type" value="Genomic_DNA"/>
</dbReference>
<feature type="domain" description="RRM" evidence="5">
    <location>
        <begin position="293"/>
        <end position="370"/>
    </location>
</feature>
<dbReference type="InterPro" id="IPR035979">
    <property type="entry name" value="RBD_domain_sf"/>
</dbReference>
<keyword evidence="1" id="KW-0677">Repeat</keyword>
<evidence type="ECO:0000256" key="3">
    <source>
        <dbReference type="PROSITE-ProRule" id="PRU00176"/>
    </source>
</evidence>
<evidence type="ECO:0000313" key="7">
    <source>
        <dbReference type="Proteomes" id="UP000283509"/>
    </source>
</evidence>
<dbReference type="OrthoDB" id="442677at2759"/>
<reference evidence="6 7" key="2">
    <citation type="submission" date="2019-01" db="EMBL/GenBank/DDBJ databases">
        <title>The decoding of complex shrimp genome reveals the adaptation for benthos swimmer, frequently molting mechanism and breeding impact on genome.</title>
        <authorList>
            <person name="Sun Y."/>
            <person name="Gao Y."/>
            <person name="Yu Y."/>
        </authorList>
    </citation>
    <scope>NUCLEOTIDE SEQUENCE [LARGE SCALE GENOMIC DNA]</scope>
    <source>
        <tissue evidence="6">Muscle</tissue>
    </source>
</reference>
<name>A0A3R7MDI5_PENVA</name>
<feature type="compositionally biased region" description="Basic and acidic residues" evidence="4">
    <location>
        <begin position="432"/>
        <end position="450"/>
    </location>
</feature>
<feature type="compositionally biased region" description="Basic and acidic residues" evidence="4">
    <location>
        <begin position="385"/>
        <end position="417"/>
    </location>
</feature>
<dbReference type="Proteomes" id="UP000283509">
    <property type="component" value="Unassembled WGS sequence"/>
</dbReference>
<keyword evidence="6" id="KW-0808">Transferase</keyword>
<evidence type="ECO:0000256" key="1">
    <source>
        <dbReference type="ARBA" id="ARBA00022737"/>
    </source>
</evidence>
<dbReference type="Gene3D" id="3.30.70.330">
    <property type="match status" value="2"/>
</dbReference>
<organism evidence="6 7">
    <name type="scientific">Penaeus vannamei</name>
    <name type="common">Whiteleg shrimp</name>
    <name type="synonym">Litopenaeus vannamei</name>
    <dbReference type="NCBI Taxonomy" id="6689"/>
    <lineage>
        <taxon>Eukaryota</taxon>
        <taxon>Metazoa</taxon>
        <taxon>Ecdysozoa</taxon>
        <taxon>Arthropoda</taxon>
        <taxon>Crustacea</taxon>
        <taxon>Multicrustacea</taxon>
        <taxon>Malacostraca</taxon>
        <taxon>Eumalacostraca</taxon>
        <taxon>Eucarida</taxon>
        <taxon>Decapoda</taxon>
        <taxon>Dendrobranchiata</taxon>
        <taxon>Penaeoidea</taxon>
        <taxon>Penaeidae</taxon>
        <taxon>Penaeus</taxon>
    </lineage>
</organism>
<dbReference type="PANTHER" id="PTHR23236">
    <property type="entry name" value="EUKARYOTIC TRANSLATION INITIATION FACTOR 4B/4H"/>
    <property type="match status" value="1"/>
</dbReference>
<protein>
    <submittedName>
        <fullName evidence="6">Serine/threonine-protein kinase PAK 6</fullName>
    </submittedName>
</protein>
<feature type="domain" description="RRM" evidence="5">
    <location>
        <begin position="191"/>
        <end position="285"/>
    </location>
</feature>
<dbReference type="GO" id="GO:0016301">
    <property type="term" value="F:kinase activity"/>
    <property type="evidence" value="ECO:0007669"/>
    <property type="project" value="UniProtKB-KW"/>
</dbReference>
<keyword evidence="2 3" id="KW-0694">RNA-binding</keyword>
<dbReference type="SMART" id="SM00360">
    <property type="entry name" value="RRM"/>
    <property type="match status" value="2"/>
</dbReference>
<sequence length="505" mass="57703">MAVSSDFEKPQHDSPAQNQDKSSASKNNKKTKEKIIPSKKQKMNKGLDMKKLKKLLEADKAAGNQETNGESKPDVKNKKRASEKQAPSFVEMERNKKFQQTLEADDSFNPLQADKGIGNKNKIEKPCGNDSGKTDKRKRENENKTFEKERSKKFKTDKGISKSWKKGAVGREKNRAKQHKSQKEETPFKGGFVFVGNIDLKAKRKGIQKFFQTYGEVEGVRICSLDQAHPQDRKNIAPFRKSLQFQEASQCAYVRFKIAESATAALDANSKIFRGNSIVVLNSSGNRTVSGRSSVFVGNVPVDTNEDELEELFQECGKIESVRIVRENKSDTERAIAYVNFETREAIAQAIKKNNTELRGQNLRVQHYSMQIQTEKNREKISAIKQKKEERAPLAKPHTNREDWAGKKPWQRGDKKPSSYGNRPFTGGKFWPNDRTEGGDRRNFEDDRKKASFTQMHPDVKPRKHIRFDENNTSRGNMRPHSVDFQPLSHVTNMDKPKLHIKFDD</sequence>
<gene>
    <name evidence="6" type="ORF">C7M84_008130</name>
</gene>
<keyword evidence="6" id="KW-0418">Kinase</keyword>
<dbReference type="AlphaFoldDB" id="A0A3R7MDI5"/>
<feature type="region of interest" description="Disordered" evidence="4">
    <location>
        <begin position="1"/>
        <end position="185"/>
    </location>
</feature>
<feature type="compositionally biased region" description="Basic and acidic residues" evidence="4">
    <location>
        <begin position="45"/>
        <end position="60"/>
    </location>
</feature>
<feature type="compositionally biased region" description="Basic and acidic residues" evidence="4">
    <location>
        <begin position="69"/>
        <end position="83"/>
    </location>
</feature>
<dbReference type="InterPro" id="IPR000504">
    <property type="entry name" value="RRM_dom"/>
</dbReference>
<feature type="compositionally biased region" description="Basic residues" evidence="4">
    <location>
        <begin position="27"/>
        <end position="43"/>
    </location>
</feature>
<feature type="region of interest" description="Disordered" evidence="4">
    <location>
        <begin position="385"/>
        <end position="450"/>
    </location>
</feature>
<proteinExistence type="predicted"/>
<evidence type="ECO:0000259" key="5">
    <source>
        <dbReference type="PROSITE" id="PS50102"/>
    </source>
</evidence>
<reference evidence="6 7" key="1">
    <citation type="submission" date="2018-04" db="EMBL/GenBank/DDBJ databases">
        <authorList>
            <person name="Zhang X."/>
            <person name="Yuan J."/>
            <person name="Li F."/>
            <person name="Xiang J."/>
        </authorList>
    </citation>
    <scope>NUCLEOTIDE SEQUENCE [LARGE SCALE GENOMIC DNA]</scope>
    <source>
        <tissue evidence="6">Muscle</tissue>
    </source>
</reference>
<accession>A0A3R7MDI5</accession>
<dbReference type="PROSITE" id="PS50102">
    <property type="entry name" value="RRM"/>
    <property type="match status" value="2"/>
</dbReference>
<evidence type="ECO:0000256" key="2">
    <source>
        <dbReference type="ARBA" id="ARBA00022884"/>
    </source>
</evidence>
<dbReference type="GO" id="GO:0003723">
    <property type="term" value="F:RNA binding"/>
    <property type="evidence" value="ECO:0007669"/>
    <property type="project" value="UniProtKB-UniRule"/>
</dbReference>